<proteinExistence type="predicted"/>
<keyword evidence="1" id="KW-0472">Membrane</keyword>
<accession>A0A1M5HBS1</accession>
<dbReference type="EMBL" id="FQVU01000002">
    <property type="protein sequence ID" value="SHG13393.1"/>
    <property type="molecule type" value="Genomic_DNA"/>
</dbReference>
<reference evidence="2 3" key="1">
    <citation type="submission" date="2016-11" db="EMBL/GenBank/DDBJ databases">
        <authorList>
            <person name="Jaros S."/>
            <person name="Januszkiewicz K."/>
            <person name="Wedrychowicz H."/>
        </authorList>
    </citation>
    <scope>NUCLEOTIDE SEQUENCE [LARGE SCALE GENOMIC DNA]</scope>
    <source>
        <strain evidence="2 3">DSM 45627</strain>
    </source>
</reference>
<gene>
    <name evidence="2" type="ORF">SAMN05443575_1465</name>
</gene>
<sequence>MQLSERGAAYVGVAPVQHAVASRQKRRRSASCRCSATTPVCRASSSETIHAWRAPGGFTSWQREHKLAFWSIVATLLVGAVTGVVVPIALSGGGRSSAKVVTNNGQVNVGGVVNNYYGSASAAKACPKDTATGAPTGRSDHVVDADLYVRTTERGQCWVRAITPRDSPTLVEYEVEYRNTSSSVQRDVEIRLKLARGITMIPHSTYLVNSTTPHGEPITSTDAVVTDGILIGSYAPGAGAYVVITASTPALVDLRCGSNLLRTEVFVQPKGDNFFNNTADATISKNDCN</sequence>
<name>A0A1M5HBS1_9ACTN</name>
<evidence type="ECO:0000313" key="3">
    <source>
        <dbReference type="Proteomes" id="UP000186132"/>
    </source>
</evidence>
<feature type="transmembrane region" description="Helical" evidence="1">
    <location>
        <begin position="67"/>
        <end position="90"/>
    </location>
</feature>
<protein>
    <submittedName>
        <fullName evidence="2">Uncharacterized protein</fullName>
    </submittedName>
</protein>
<evidence type="ECO:0000256" key="1">
    <source>
        <dbReference type="SAM" id="Phobius"/>
    </source>
</evidence>
<dbReference type="Proteomes" id="UP000186132">
    <property type="component" value="Unassembled WGS sequence"/>
</dbReference>
<evidence type="ECO:0000313" key="2">
    <source>
        <dbReference type="EMBL" id="SHG13393.1"/>
    </source>
</evidence>
<keyword evidence="1" id="KW-1133">Transmembrane helix</keyword>
<organism evidence="2 3">
    <name type="scientific">Jatrophihabitans endophyticus</name>
    <dbReference type="NCBI Taxonomy" id="1206085"/>
    <lineage>
        <taxon>Bacteria</taxon>
        <taxon>Bacillati</taxon>
        <taxon>Actinomycetota</taxon>
        <taxon>Actinomycetes</taxon>
        <taxon>Jatrophihabitantales</taxon>
        <taxon>Jatrophihabitantaceae</taxon>
        <taxon>Jatrophihabitans</taxon>
    </lineage>
</organism>
<keyword evidence="3" id="KW-1185">Reference proteome</keyword>
<keyword evidence="1" id="KW-0812">Transmembrane</keyword>
<dbReference type="AlphaFoldDB" id="A0A1M5HBS1"/>